<dbReference type="RefSeq" id="WP_338660187.1">
    <property type="nucleotide sequence ID" value="NZ_CP146072.1"/>
</dbReference>
<sequence length="337" mass="38436">MTESPFLKYKDVLINDHSASATCLRSILLSMLNPCRYTIGAHDLAQLSPEHFEAAQVLLNVYKDGLENDPEARYALQDIEQRWPDFLRVPYGLHPFPDPDSVFVPDQADLIEHLQPFFSIDLNVVNPEWSGYLTMLGPLEPTEHQLVGQATEETPWHSPLLHTNWIGFKLEEGRYRLMGDPRFFFLHGDNEQLSDPYEDARKNLIIHYADQKLAFDAAKKMYNDSGRLFSPSALAHRVPLYDVERMTFVNQIGGVADYSKLTTSCLTLGYEVNDKSGITAGYPFSHAGHPFHHVASVPAHHYQSWGADLIMMFYEPVEQLVLFTFYWDNSQDKGPGE</sequence>
<dbReference type="GeneID" id="89545141"/>
<keyword evidence="2" id="KW-1185">Reference proteome</keyword>
<organism evidence="1 2">
    <name type="scientific">Pseudomonas bubulae</name>
    <dbReference type="NCBI Taxonomy" id="2316085"/>
    <lineage>
        <taxon>Bacteria</taxon>
        <taxon>Pseudomonadati</taxon>
        <taxon>Pseudomonadota</taxon>
        <taxon>Gammaproteobacteria</taxon>
        <taxon>Pseudomonadales</taxon>
        <taxon>Pseudomonadaceae</taxon>
        <taxon>Pseudomonas</taxon>
    </lineage>
</organism>
<reference evidence="2" key="1">
    <citation type="submission" date="2024-02" db="EMBL/GenBank/DDBJ databases">
        <title>Exploring bacterial hosts of class 1 integrons in salad vegetable microbiomes with epicPCR.</title>
        <authorList>
            <person name="Qi Q."/>
            <person name="Ghaly T.M."/>
            <person name="Gillings M.R."/>
            <person name="Tetu S.G."/>
        </authorList>
    </citation>
    <scope>NUCLEOTIDE SEQUENCE [LARGE SCALE GENOMIC DNA]</scope>
    <source>
        <strain evidence="2">S2-2023-2</strain>
    </source>
</reference>
<proteinExistence type="predicted"/>
<evidence type="ECO:0000313" key="1">
    <source>
        <dbReference type="EMBL" id="WWR36816.1"/>
    </source>
</evidence>
<dbReference type="Proteomes" id="UP001369248">
    <property type="component" value="Chromosome"/>
</dbReference>
<dbReference type="EMBL" id="CP146072">
    <property type="protein sequence ID" value="WWR36816.1"/>
    <property type="molecule type" value="Genomic_DNA"/>
</dbReference>
<gene>
    <name evidence="1" type="ORF">V6B39_17800</name>
</gene>
<accession>A0ABZ2H2D6</accession>
<name>A0ABZ2H2D6_9PSED</name>
<protein>
    <submittedName>
        <fullName evidence="1">Uncharacterized protein</fullName>
    </submittedName>
</protein>
<evidence type="ECO:0000313" key="2">
    <source>
        <dbReference type="Proteomes" id="UP001369248"/>
    </source>
</evidence>